<proteinExistence type="predicted"/>
<evidence type="ECO:0000256" key="1">
    <source>
        <dbReference type="ARBA" id="ARBA00004606"/>
    </source>
</evidence>
<dbReference type="PANTHER" id="PTHR10806:SF28">
    <property type="entry name" value="SIGNAL PEPTIDASE COMPLEX CATALYTIC SUBUNIT SEC11B-RELATED"/>
    <property type="match status" value="1"/>
</dbReference>
<keyword evidence="3" id="KW-0812">Transmembrane</keyword>
<dbReference type="GO" id="GO:0008233">
    <property type="term" value="F:peptidase activity"/>
    <property type="evidence" value="ECO:0007669"/>
    <property type="project" value="UniProtKB-KW"/>
</dbReference>
<sequence>MEQGGLPANVGCCLHQGLGAQHGFRTPLYYQVLNFGMIVSLALMIWKRLMLITGSQSPIVVVLSGSTGPAFHRRDLFLTNQVEDPTRLGETGVFRIEEREISIVRGVLKTHAKQNGYIKFLTKGDNTVDDCDVMGRVREFVPFTGIVLILTNDYPKFKCAVLFRPYLLWVKMGGK</sequence>
<keyword evidence="3" id="KW-1133">Transmembrane helix</keyword>
<evidence type="ECO:0000256" key="2">
    <source>
        <dbReference type="ARBA" id="ARBA00022670"/>
    </source>
</evidence>
<comment type="subcellular location">
    <subcellularLocation>
        <location evidence="1">Membrane</location>
        <topology evidence="1">Single-pass type II membrane protein</topology>
    </subcellularLocation>
</comment>
<keyword evidence="2" id="KW-0645">Protease</keyword>
<dbReference type="OrthoDB" id="10257561at2759"/>
<dbReference type="Proteomes" id="UP000694542">
    <property type="component" value="Chromosome 30"/>
</dbReference>
<keyword evidence="2" id="KW-0378">Hydrolase</keyword>
<reference evidence="4" key="1">
    <citation type="submission" date="2018-10" db="EMBL/GenBank/DDBJ databases">
        <title>De novo assembly of a Great Dane genome.</title>
        <authorList>
            <person name="Kidd J.M."/>
            <person name="Pendleton A.L."/>
            <person name="Shen F."/>
            <person name="Emery S."/>
        </authorList>
    </citation>
    <scope>NUCLEOTIDE SEQUENCE [LARGE SCALE GENOMIC DNA]</scope>
    <source>
        <strain evidence="4">Great Dane</strain>
    </source>
</reference>
<dbReference type="Ensembl" id="ENSCAFT00040041399.1">
    <property type="protein sequence ID" value="ENSCAFP00040036110.1"/>
    <property type="gene ID" value="ENSCAFG00040022290.1"/>
</dbReference>
<organism evidence="4 5">
    <name type="scientific">Canis lupus familiaris</name>
    <name type="common">Dog</name>
    <name type="synonym">Canis familiaris</name>
    <dbReference type="NCBI Taxonomy" id="9615"/>
    <lineage>
        <taxon>Eukaryota</taxon>
        <taxon>Metazoa</taxon>
        <taxon>Chordata</taxon>
        <taxon>Craniata</taxon>
        <taxon>Vertebrata</taxon>
        <taxon>Euteleostomi</taxon>
        <taxon>Mammalia</taxon>
        <taxon>Eutheria</taxon>
        <taxon>Laurasiatheria</taxon>
        <taxon>Carnivora</taxon>
        <taxon>Caniformia</taxon>
        <taxon>Canidae</taxon>
        <taxon>Canis</taxon>
    </lineage>
</organism>
<evidence type="ECO:0000256" key="3">
    <source>
        <dbReference type="SAM" id="Phobius"/>
    </source>
</evidence>
<protein>
    <submittedName>
        <fullName evidence="4">Uncharacterized protein</fullName>
    </submittedName>
</protein>
<dbReference type="InterPro" id="IPR001733">
    <property type="entry name" value="Peptidase_S26B"/>
</dbReference>
<reference evidence="4" key="2">
    <citation type="submission" date="2025-08" db="UniProtKB">
        <authorList>
            <consortium name="Ensembl"/>
        </authorList>
    </citation>
    <scope>IDENTIFICATION</scope>
</reference>
<feature type="transmembrane region" description="Helical" evidence="3">
    <location>
        <begin position="28"/>
        <end position="46"/>
    </location>
</feature>
<name>A0A8C0TIH4_CANLF</name>
<dbReference type="AlphaFoldDB" id="A0A8C0TIH4"/>
<evidence type="ECO:0000313" key="4">
    <source>
        <dbReference type="Ensembl" id="ENSCAFP00040036110.1"/>
    </source>
</evidence>
<dbReference type="GO" id="GO:0016020">
    <property type="term" value="C:membrane"/>
    <property type="evidence" value="ECO:0007669"/>
    <property type="project" value="UniProtKB-SubCell"/>
</dbReference>
<accession>A0A8C0TIH4</accession>
<dbReference type="PRINTS" id="PR00728">
    <property type="entry name" value="SIGNALPTASE"/>
</dbReference>
<dbReference type="PANTHER" id="PTHR10806">
    <property type="entry name" value="SIGNAL PEPTIDASE COMPLEX CATALYTIC SUBUNIT SEC11"/>
    <property type="match status" value="1"/>
</dbReference>
<keyword evidence="3" id="KW-0472">Membrane</keyword>
<dbReference type="GO" id="GO:0006465">
    <property type="term" value="P:signal peptide processing"/>
    <property type="evidence" value="ECO:0007669"/>
    <property type="project" value="InterPro"/>
</dbReference>
<evidence type="ECO:0000313" key="5">
    <source>
        <dbReference type="Proteomes" id="UP000694542"/>
    </source>
</evidence>